<keyword evidence="4" id="KW-1185">Reference proteome</keyword>
<keyword evidence="2" id="KW-0833">Ubl conjugation pathway</keyword>
<dbReference type="AlphaFoldDB" id="A0A165BEP3"/>
<feature type="non-terminal residue" evidence="3">
    <location>
        <position position="53"/>
    </location>
</feature>
<organism evidence="3 4">
    <name type="scientific">Exidia glandulosa HHB12029</name>
    <dbReference type="NCBI Taxonomy" id="1314781"/>
    <lineage>
        <taxon>Eukaryota</taxon>
        <taxon>Fungi</taxon>
        <taxon>Dikarya</taxon>
        <taxon>Basidiomycota</taxon>
        <taxon>Agaricomycotina</taxon>
        <taxon>Agaricomycetes</taxon>
        <taxon>Auriculariales</taxon>
        <taxon>Exidiaceae</taxon>
        <taxon>Exidia</taxon>
    </lineage>
</organism>
<dbReference type="GO" id="GO:0010265">
    <property type="term" value="P:SCF complex assembly"/>
    <property type="evidence" value="ECO:0007669"/>
    <property type="project" value="InterPro"/>
</dbReference>
<dbReference type="InterPro" id="IPR039852">
    <property type="entry name" value="CAND1/CAND2"/>
</dbReference>
<dbReference type="PANTHER" id="PTHR12696">
    <property type="entry name" value="TIP120"/>
    <property type="match status" value="1"/>
</dbReference>
<protein>
    <submittedName>
        <fullName evidence="3">Uncharacterized protein</fullName>
    </submittedName>
</protein>
<dbReference type="EMBL" id="KV426477">
    <property type="protein sequence ID" value="KZV80468.1"/>
    <property type="molecule type" value="Genomic_DNA"/>
</dbReference>
<reference evidence="3 4" key="1">
    <citation type="journal article" date="2016" name="Mol. Biol. Evol.">
        <title>Comparative Genomics of Early-Diverging Mushroom-Forming Fungi Provides Insights into the Origins of Lignocellulose Decay Capabilities.</title>
        <authorList>
            <person name="Nagy L.G."/>
            <person name="Riley R."/>
            <person name="Tritt A."/>
            <person name="Adam C."/>
            <person name="Daum C."/>
            <person name="Floudas D."/>
            <person name="Sun H."/>
            <person name="Yadav J.S."/>
            <person name="Pangilinan J."/>
            <person name="Larsson K.H."/>
            <person name="Matsuura K."/>
            <person name="Barry K."/>
            <person name="Labutti K."/>
            <person name="Kuo R."/>
            <person name="Ohm R.A."/>
            <person name="Bhattacharya S.S."/>
            <person name="Shirouzu T."/>
            <person name="Yoshinaga Y."/>
            <person name="Martin F.M."/>
            <person name="Grigoriev I.V."/>
            <person name="Hibbett D.S."/>
        </authorList>
    </citation>
    <scope>NUCLEOTIDE SEQUENCE [LARGE SCALE GENOMIC DNA]</scope>
    <source>
        <strain evidence="3 4">HHB12029</strain>
    </source>
</reference>
<evidence type="ECO:0000256" key="1">
    <source>
        <dbReference type="ARBA" id="ARBA00022737"/>
    </source>
</evidence>
<keyword evidence="1" id="KW-0677">Repeat</keyword>
<dbReference type="STRING" id="1314781.A0A165BEP3"/>
<accession>A0A165BEP3</accession>
<name>A0A165BEP3_EXIGL</name>
<dbReference type="Proteomes" id="UP000077266">
    <property type="component" value="Unassembled WGS sequence"/>
</dbReference>
<dbReference type="Gene3D" id="1.25.10.10">
    <property type="entry name" value="Leucine-rich Repeat Variant"/>
    <property type="match status" value="1"/>
</dbReference>
<evidence type="ECO:0000313" key="4">
    <source>
        <dbReference type="Proteomes" id="UP000077266"/>
    </source>
</evidence>
<dbReference type="OrthoDB" id="3037710at2759"/>
<sequence length="53" mass="6283">MTKTYQMNSLCEKMQSPDQDFRFMALNDLMTEIRQDANSYLGDEQTEMKVLNQ</sequence>
<gene>
    <name evidence="3" type="ORF">EXIGLDRAFT_780891</name>
</gene>
<proteinExistence type="predicted"/>
<dbReference type="InterPro" id="IPR011989">
    <property type="entry name" value="ARM-like"/>
</dbReference>
<evidence type="ECO:0000256" key="2">
    <source>
        <dbReference type="ARBA" id="ARBA00022786"/>
    </source>
</evidence>
<dbReference type="InParanoid" id="A0A165BEP3"/>
<evidence type="ECO:0000313" key="3">
    <source>
        <dbReference type="EMBL" id="KZV80468.1"/>
    </source>
</evidence>